<evidence type="ECO:0000256" key="1">
    <source>
        <dbReference type="SAM" id="MobiDB-lite"/>
    </source>
</evidence>
<accession>A0ABX7HXH9</accession>
<reference evidence="3 4" key="1">
    <citation type="submission" date="2021-02" db="EMBL/GenBank/DDBJ databases">
        <title>Complete Genome Sequence of Cupriavidus oxalaticus Strain Ox1, a Soil Oxalate-Degrading Species.</title>
        <authorList>
            <person name="Palmieri F."/>
            <person name="Udriet P."/>
            <person name="Deuasquier M."/>
            <person name="Beaudoing E."/>
            <person name="Johnson S.L."/>
            <person name="Davenport K.W."/>
            <person name="Chain P.S."/>
            <person name="Bindschedler S."/>
            <person name="Junier P."/>
        </authorList>
    </citation>
    <scope>NUCLEOTIDE SEQUENCE [LARGE SCALE GENOMIC DNA]</scope>
    <source>
        <strain evidence="3 4">Ox1</strain>
    </source>
</reference>
<dbReference type="Proteomes" id="UP000623307">
    <property type="component" value="Chromosome 2"/>
</dbReference>
<proteinExistence type="predicted"/>
<feature type="compositionally biased region" description="Low complexity" evidence="1">
    <location>
        <begin position="204"/>
        <end position="213"/>
    </location>
</feature>
<dbReference type="GeneID" id="303491270"/>
<protein>
    <submittedName>
        <fullName evidence="3">Uncharacterized protein</fullName>
    </submittedName>
</protein>
<keyword evidence="2" id="KW-0472">Membrane</keyword>
<sequence length="408" mass="41392">MSAADRFIDGQDRLAALLKALPAYVPPERLAAAVQAAAHAAQQEADARRAGALPLAPQFAAPPGLASAVLEAAARLQAAQAGRRDAVLAGIAAGQPAAQALGAPVSDATRDWLAAQTRSTAIAQATVRTEQIRTTRARRWWRSLGAVASVAAVAGLTTSIVLRQVDEGALQPGAVRESATPAAVPATAPAPTAAPAARDDPGRAQDAPVATPANPTPPAPKAAPSASRELRQAREAAPRQRVQPSAERKTTPRGETQAMPAPATEGLLPQAPAVAAAPPMPAYSAMAEAAPAPSAPSAPAPAAAPQADAARKAAPPLAAARAPAALAAAAMVVSVQEDPAAIAARMQAATPLGVWAAEPDSAEIREWVQRLWQSMPAGQRPPLPYAVQADRTLAPGQVRIGLQHRAPQ</sequence>
<evidence type="ECO:0000256" key="2">
    <source>
        <dbReference type="SAM" id="Phobius"/>
    </source>
</evidence>
<feature type="region of interest" description="Disordered" evidence="1">
    <location>
        <begin position="173"/>
        <end position="262"/>
    </location>
</feature>
<keyword evidence="4" id="KW-1185">Reference proteome</keyword>
<evidence type="ECO:0000313" key="4">
    <source>
        <dbReference type="Proteomes" id="UP000623307"/>
    </source>
</evidence>
<gene>
    <name evidence="3" type="ORF">JTE92_17105</name>
</gene>
<keyword evidence="2" id="KW-1133">Transmembrane helix</keyword>
<dbReference type="RefSeq" id="WP_063241510.1">
    <property type="nucleotide sequence ID" value="NZ_CP069810.1"/>
</dbReference>
<dbReference type="EMBL" id="CP069812">
    <property type="protein sequence ID" value="QRQ95180.1"/>
    <property type="molecule type" value="Genomic_DNA"/>
</dbReference>
<keyword evidence="2" id="KW-0812">Transmembrane</keyword>
<evidence type="ECO:0000313" key="3">
    <source>
        <dbReference type="EMBL" id="QRQ95180.1"/>
    </source>
</evidence>
<feature type="compositionally biased region" description="Basic and acidic residues" evidence="1">
    <location>
        <begin position="228"/>
        <end position="238"/>
    </location>
</feature>
<organism evidence="3 4">
    <name type="scientific">Cupriavidus oxalaticus</name>
    <dbReference type="NCBI Taxonomy" id="96344"/>
    <lineage>
        <taxon>Bacteria</taxon>
        <taxon>Pseudomonadati</taxon>
        <taxon>Pseudomonadota</taxon>
        <taxon>Betaproteobacteria</taxon>
        <taxon>Burkholderiales</taxon>
        <taxon>Burkholderiaceae</taxon>
        <taxon>Cupriavidus</taxon>
    </lineage>
</organism>
<name>A0ABX7HXH9_9BURK</name>
<feature type="compositionally biased region" description="Low complexity" evidence="1">
    <location>
        <begin position="179"/>
        <end position="196"/>
    </location>
</feature>
<feature type="transmembrane region" description="Helical" evidence="2">
    <location>
        <begin position="140"/>
        <end position="162"/>
    </location>
</feature>